<comment type="caution">
    <text evidence="2">The sequence shown here is derived from an EMBL/GenBank/DDBJ whole genome shotgun (WGS) entry which is preliminary data.</text>
</comment>
<gene>
    <name evidence="2" type="ORF">ACWI_13680</name>
    <name evidence="3" type="ORF">FXB42_15835</name>
</gene>
<dbReference type="InterPro" id="IPR005149">
    <property type="entry name" value="Tscrpt_reg_PadR_N"/>
</dbReference>
<sequence>MTRILVLGLLDVQPMSGYDIQQMLRISDAERWGGVLIGSIYHALKKMEKENLVEIERIEQTGNRQKAVYRITDDGRAHLTQLIADSLGHPSVHYPSGLYSGLSFIEKLPVEVALKALKRQLNNLTAEQEALESGLRLKEIAMHQNIPPMTTLIFDSMFAIVKQQQDLVENAIKLLESKD</sequence>
<dbReference type="STRING" id="52694.ACWI_13680"/>
<dbReference type="PANTHER" id="PTHR43252">
    <property type="entry name" value="TRANSCRIPTIONAL REGULATOR YQJI"/>
    <property type="match status" value="1"/>
</dbReference>
<dbReference type="InterPro" id="IPR036390">
    <property type="entry name" value="WH_DNA-bd_sf"/>
</dbReference>
<dbReference type="SUPFAM" id="SSF46785">
    <property type="entry name" value="Winged helix' DNA-binding domain"/>
    <property type="match status" value="1"/>
</dbReference>
<reference evidence="2 4" key="1">
    <citation type="submission" date="2015-09" db="EMBL/GenBank/DDBJ databases">
        <title>Genome sequence of Acetobacterium wieringae DSM 1911.</title>
        <authorList>
            <person name="Poehlein A."/>
            <person name="Bengelsdorf F.R."/>
            <person name="Schiel-Bengelsdorf B."/>
            <person name="Duerre P."/>
            <person name="Daniel R."/>
        </authorList>
    </citation>
    <scope>NUCLEOTIDE SEQUENCE [LARGE SCALE GENOMIC DNA]</scope>
    <source>
        <strain evidence="2 4">DSM 1911</strain>
    </source>
</reference>
<evidence type="ECO:0000313" key="2">
    <source>
        <dbReference type="EMBL" id="OFV70782.1"/>
    </source>
</evidence>
<dbReference type="OrthoDB" id="9808762at2"/>
<reference evidence="3 5" key="2">
    <citation type="submission" date="2019-08" db="EMBL/GenBank/DDBJ databases">
        <title>Isolation and enrichment of carboxydotrophic bacteria from anaerobic sludge for the production of bio-based chemicals from syngas.</title>
        <authorList>
            <person name="Antares A.L."/>
            <person name="Moreira J."/>
            <person name="Diender M."/>
            <person name="Parshina S.N."/>
            <person name="Stams A.J.M."/>
            <person name="Alves M."/>
            <person name="Alves J.I."/>
            <person name="Sousa D.Z."/>
        </authorList>
    </citation>
    <scope>NUCLEOTIDE SEQUENCE [LARGE SCALE GENOMIC DNA]</scope>
    <source>
        <strain evidence="3 5">JM</strain>
    </source>
</reference>
<name>A0A1F2PIU6_9FIRM</name>
<accession>A0A1F2PIU6</accession>
<evidence type="ECO:0000313" key="4">
    <source>
        <dbReference type="Proteomes" id="UP000176244"/>
    </source>
</evidence>
<protein>
    <submittedName>
        <fullName evidence="3">PadR family transcriptional regulator</fullName>
    </submittedName>
    <submittedName>
        <fullName evidence="2">Transcriptional regulator PadR-like family protein</fullName>
    </submittedName>
</protein>
<dbReference type="Pfam" id="PF03551">
    <property type="entry name" value="PadR"/>
    <property type="match status" value="1"/>
</dbReference>
<dbReference type="PANTHER" id="PTHR43252:SF6">
    <property type="entry name" value="NEGATIVE TRANSCRIPTION REGULATOR PADR"/>
    <property type="match status" value="1"/>
</dbReference>
<organism evidence="2 4">
    <name type="scientific">Acetobacterium wieringae</name>
    <dbReference type="NCBI Taxonomy" id="52694"/>
    <lineage>
        <taxon>Bacteria</taxon>
        <taxon>Bacillati</taxon>
        <taxon>Bacillota</taxon>
        <taxon>Clostridia</taxon>
        <taxon>Eubacteriales</taxon>
        <taxon>Eubacteriaceae</taxon>
        <taxon>Acetobacterium</taxon>
    </lineage>
</organism>
<evidence type="ECO:0000259" key="1">
    <source>
        <dbReference type="Pfam" id="PF03551"/>
    </source>
</evidence>
<proteinExistence type="predicted"/>
<dbReference type="InterPro" id="IPR036388">
    <property type="entry name" value="WH-like_DNA-bd_sf"/>
</dbReference>
<dbReference type="EMBL" id="VSLA01000029">
    <property type="protein sequence ID" value="TYC83715.1"/>
    <property type="molecule type" value="Genomic_DNA"/>
</dbReference>
<dbReference type="EMBL" id="LKEU01000027">
    <property type="protein sequence ID" value="OFV70782.1"/>
    <property type="molecule type" value="Genomic_DNA"/>
</dbReference>
<evidence type="ECO:0000313" key="5">
    <source>
        <dbReference type="Proteomes" id="UP000322619"/>
    </source>
</evidence>
<evidence type="ECO:0000313" key="3">
    <source>
        <dbReference type="EMBL" id="TYC83715.1"/>
    </source>
</evidence>
<dbReference type="Proteomes" id="UP000176244">
    <property type="component" value="Unassembled WGS sequence"/>
</dbReference>
<feature type="domain" description="Transcription regulator PadR N-terminal" evidence="1">
    <location>
        <begin position="6"/>
        <end position="80"/>
    </location>
</feature>
<dbReference type="Gene3D" id="1.10.10.10">
    <property type="entry name" value="Winged helix-like DNA-binding domain superfamily/Winged helix DNA-binding domain"/>
    <property type="match status" value="1"/>
</dbReference>
<dbReference type="AlphaFoldDB" id="A0A1F2PIU6"/>
<dbReference type="RefSeq" id="WP_070370700.1">
    <property type="nucleotide sequence ID" value="NZ_CP097897.1"/>
</dbReference>
<dbReference type="Proteomes" id="UP000322619">
    <property type="component" value="Unassembled WGS sequence"/>
</dbReference>